<sequence length="138" mass="15719">MLLIPVPTLQHPRVTLLAYLTVRRCVRDGETQTELTTKDIAVRLQENEAMKQRLRDMEHSSEPAEKEEAINLPEITRTVVMQSDKTLKFYTELVSATMFRALLQFVVSIWTPSHTTSLDAEQQLLLVLMRTASGAAHQ</sequence>
<gene>
    <name evidence="1" type="ORF">HPB49_005255</name>
</gene>
<dbReference type="EMBL" id="CM023473">
    <property type="protein sequence ID" value="KAH7953152.1"/>
    <property type="molecule type" value="Genomic_DNA"/>
</dbReference>
<dbReference type="Proteomes" id="UP000821865">
    <property type="component" value="Chromosome 4"/>
</dbReference>
<protein>
    <submittedName>
        <fullName evidence="1">Uncharacterized protein</fullName>
    </submittedName>
</protein>
<evidence type="ECO:0000313" key="2">
    <source>
        <dbReference type="Proteomes" id="UP000821865"/>
    </source>
</evidence>
<organism evidence="1 2">
    <name type="scientific">Dermacentor silvarum</name>
    <name type="common">Tick</name>
    <dbReference type="NCBI Taxonomy" id="543639"/>
    <lineage>
        <taxon>Eukaryota</taxon>
        <taxon>Metazoa</taxon>
        <taxon>Ecdysozoa</taxon>
        <taxon>Arthropoda</taxon>
        <taxon>Chelicerata</taxon>
        <taxon>Arachnida</taxon>
        <taxon>Acari</taxon>
        <taxon>Parasitiformes</taxon>
        <taxon>Ixodida</taxon>
        <taxon>Ixodoidea</taxon>
        <taxon>Ixodidae</taxon>
        <taxon>Rhipicephalinae</taxon>
        <taxon>Dermacentor</taxon>
    </lineage>
</organism>
<reference evidence="1" key="1">
    <citation type="submission" date="2020-05" db="EMBL/GenBank/DDBJ databases">
        <title>Large-scale comparative analyses of tick genomes elucidate their genetic diversity and vector capacities.</title>
        <authorList>
            <person name="Jia N."/>
            <person name="Wang J."/>
            <person name="Shi W."/>
            <person name="Du L."/>
            <person name="Sun Y."/>
            <person name="Zhan W."/>
            <person name="Jiang J."/>
            <person name="Wang Q."/>
            <person name="Zhang B."/>
            <person name="Ji P."/>
            <person name="Sakyi L.B."/>
            <person name="Cui X."/>
            <person name="Yuan T."/>
            <person name="Jiang B."/>
            <person name="Yang W."/>
            <person name="Lam T.T.-Y."/>
            <person name="Chang Q."/>
            <person name="Ding S."/>
            <person name="Wang X."/>
            <person name="Zhu J."/>
            <person name="Ruan X."/>
            <person name="Zhao L."/>
            <person name="Wei J."/>
            <person name="Que T."/>
            <person name="Du C."/>
            <person name="Cheng J."/>
            <person name="Dai P."/>
            <person name="Han X."/>
            <person name="Huang E."/>
            <person name="Gao Y."/>
            <person name="Liu J."/>
            <person name="Shao H."/>
            <person name="Ye R."/>
            <person name="Li L."/>
            <person name="Wei W."/>
            <person name="Wang X."/>
            <person name="Wang C."/>
            <person name="Yang T."/>
            <person name="Huo Q."/>
            <person name="Li W."/>
            <person name="Guo W."/>
            <person name="Chen H."/>
            <person name="Zhou L."/>
            <person name="Ni X."/>
            <person name="Tian J."/>
            <person name="Zhou Y."/>
            <person name="Sheng Y."/>
            <person name="Liu T."/>
            <person name="Pan Y."/>
            <person name="Xia L."/>
            <person name="Li J."/>
            <person name="Zhao F."/>
            <person name="Cao W."/>
        </authorList>
    </citation>
    <scope>NUCLEOTIDE SEQUENCE</scope>
    <source>
        <strain evidence="1">Dsil-2018</strain>
    </source>
</reference>
<accession>A0ACB8CVW9</accession>
<proteinExistence type="predicted"/>
<name>A0ACB8CVW9_DERSI</name>
<comment type="caution">
    <text evidence="1">The sequence shown here is derived from an EMBL/GenBank/DDBJ whole genome shotgun (WGS) entry which is preliminary data.</text>
</comment>
<keyword evidence="2" id="KW-1185">Reference proteome</keyword>
<evidence type="ECO:0000313" key="1">
    <source>
        <dbReference type="EMBL" id="KAH7953152.1"/>
    </source>
</evidence>